<comment type="caution">
    <text evidence="2">The sequence shown here is derived from an EMBL/GenBank/DDBJ whole genome shotgun (WGS) entry which is preliminary data.</text>
</comment>
<dbReference type="Proteomes" id="UP000757890">
    <property type="component" value="Unassembled WGS sequence"/>
</dbReference>
<gene>
    <name evidence="2" type="ORF">HXL70_04225</name>
</gene>
<protein>
    <recommendedName>
        <fullName evidence="4">EamA domain-containing protein</fullName>
    </recommendedName>
</protein>
<name>A0A930B730_9FIRM</name>
<accession>A0A930B730</accession>
<sequence length="145" mass="15143">MDNLFQMWWPVACVVLADVIYQVCAKKISSGTDPLAALGVTYLVSAAVCAGLYYGMGGMDLLADMSHARLAAAGIGFAVTGLEVGCVYMYKAGWAMNVGFILYTAMIVAALLVVGAVLYGEAVSFTVMAGLIITSSGMYMIVRGA</sequence>
<dbReference type="AlphaFoldDB" id="A0A930B730"/>
<keyword evidence="1" id="KW-0812">Transmembrane</keyword>
<evidence type="ECO:0000313" key="2">
    <source>
        <dbReference type="EMBL" id="MBF1129236.1"/>
    </source>
</evidence>
<feature type="transmembrane region" description="Helical" evidence="1">
    <location>
        <begin position="68"/>
        <end position="88"/>
    </location>
</feature>
<feature type="transmembrane region" description="Helical" evidence="1">
    <location>
        <begin position="6"/>
        <end position="23"/>
    </location>
</feature>
<feature type="transmembrane region" description="Helical" evidence="1">
    <location>
        <begin position="100"/>
        <end position="119"/>
    </location>
</feature>
<organism evidence="2 3">
    <name type="scientific">Dialister invisus</name>
    <dbReference type="NCBI Taxonomy" id="218538"/>
    <lineage>
        <taxon>Bacteria</taxon>
        <taxon>Bacillati</taxon>
        <taxon>Bacillota</taxon>
        <taxon>Negativicutes</taxon>
        <taxon>Veillonellales</taxon>
        <taxon>Veillonellaceae</taxon>
        <taxon>Dialister</taxon>
    </lineage>
</organism>
<evidence type="ECO:0000256" key="1">
    <source>
        <dbReference type="SAM" id="Phobius"/>
    </source>
</evidence>
<reference evidence="2" key="1">
    <citation type="submission" date="2020-04" db="EMBL/GenBank/DDBJ databases">
        <title>Deep metagenomics examines the oral microbiome during advanced dental caries in children, revealing novel taxa and co-occurrences with host molecules.</title>
        <authorList>
            <person name="Baker J.L."/>
            <person name="Morton J.T."/>
            <person name="Dinis M."/>
            <person name="Alvarez R."/>
            <person name="Tran N.C."/>
            <person name="Knight R."/>
            <person name="Edlund A."/>
        </authorList>
    </citation>
    <scope>NUCLEOTIDE SEQUENCE</scope>
    <source>
        <strain evidence="2">JCVI_32_bin.14</strain>
    </source>
</reference>
<keyword evidence="1" id="KW-1133">Transmembrane helix</keyword>
<keyword evidence="1" id="KW-0472">Membrane</keyword>
<feature type="transmembrane region" description="Helical" evidence="1">
    <location>
        <begin position="35"/>
        <end position="56"/>
    </location>
</feature>
<dbReference type="EMBL" id="JABZMK010000015">
    <property type="protein sequence ID" value="MBF1129236.1"/>
    <property type="molecule type" value="Genomic_DNA"/>
</dbReference>
<proteinExistence type="predicted"/>
<feature type="transmembrane region" description="Helical" evidence="1">
    <location>
        <begin position="125"/>
        <end position="142"/>
    </location>
</feature>
<evidence type="ECO:0000313" key="3">
    <source>
        <dbReference type="Proteomes" id="UP000757890"/>
    </source>
</evidence>
<evidence type="ECO:0008006" key="4">
    <source>
        <dbReference type="Google" id="ProtNLM"/>
    </source>
</evidence>